<comment type="caution">
    <text evidence="10">The sequence shown here is derived from an EMBL/GenBank/DDBJ whole genome shotgun (WGS) entry which is preliminary data.</text>
</comment>
<evidence type="ECO:0000256" key="4">
    <source>
        <dbReference type="ARBA" id="ARBA00022741"/>
    </source>
</evidence>
<dbReference type="InterPro" id="IPR027417">
    <property type="entry name" value="P-loop_NTPase"/>
</dbReference>
<keyword evidence="4" id="KW-0547">Nucleotide-binding</keyword>
<evidence type="ECO:0000256" key="8">
    <source>
        <dbReference type="ARBA" id="ARBA00051245"/>
    </source>
</evidence>
<dbReference type="EC" id="2.7.10.2" evidence="2"/>
<dbReference type="Proteomes" id="UP000318834">
    <property type="component" value="Unassembled WGS sequence"/>
</dbReference>
<dbReference type="SUPFAM" id="SSF52540">
    <property type="entry name" value="P-loop containing nucleoside triphosphate hydrolases"/>
    <property type="match status" value="1"/>
</dbReference>
<evidence type="ECO:0000256" key="3">
    <source>
        <dbReference type="ARBA" id="ARBA00022679"/>
    </source>
</evidence>
<dbReference type="Gene3D" id="3.40.50.300">
    <property type="entry name" value="P-loop containing nucleotide triphosphate hydrolases"/>
    <property type="match status" value="1"/>
</dbReference>
<evidence type="ECO:0000256" key="6">
    <source>
        <dbReference type="ARBA" id="ARBA00022840"/>
    </source>
</evidence>
<comment type="similarity">
    <text evidence="1">Belongs to the CpsD/CapB family.</text>
</comment>
<evidence type="ECO:0000313" key="11">
    <source>
        <dbReference type="Proteomes" id="UP000318834"/>
    </source>
</evidence>
<gene>
    <name evidence="10" type="ORF">E6H05_08355</name>
</gene>
<keyword evidence="7" id="KW-0829">Tyrosine-protein kinase</keyword>
<evidence type="ECO:0000256" key="5">
    <source>
        <dbReference type="ARBA" id="ARBA00022777"/>
    </source>
</evidence>
<feature type="domain" description="AAA" evidence="9">
    <location>
        <begin position="62"/>
        <end position="184"/>
    </location>
</feature>
<dbReference type="Pfam" id="PF13614">
    <property type="entry name" value="AAA_31"/>
    <property type="match status" value="1"/>
</dbReference>
<dbReference type="InterPro" id="IPR005702">
    <property type="entry name" value="Wzc-like_C"/>
</dbReference>
<evidence type="ECO:0000313" key="10">
    <source>
        <dbReference type="EMBL" id="TMI73967.1"/>
    </source>
</evidence>
<evidence type="ECO:0000259" key="9">
    <source>
        <dbReference type="Pfam" id="PF13614"/>
    </source>
</evidence>
<keyword evidence="5 10" id="KW-0418">Kinase</keyword>
<evidence type="ECO:0000256" key="2">
    <source>
        <dbReference type="ARBA" id="ARBA00011903"/>
    </source>
</evidence>
<dbReference type="InterPro" id="IPR025669">
    <property type="entry name" value="AAA_dom"/>
</dbReference>
<organism evidence="10 11">
    <name type="scientific">Candidatus Segetimicrobium genomatis</name>
    <dbReference type="NCBI Taxonomy" id="2569760"/>
    <lineage>
        <taxon>Bacteria</taxon>
        <taxon>Bacillati</taxon>
        <taxon>Candidatus Sysuimicrobiota</taxon>
        <taxon>Candidatus Sysuimicrobiia</taxon>
        <taxon>Candidatus Sysuimicrobiales</taxon>
        <taxon>Candidatus Segetimicrobiaceae</taxon>
        <taxon>Candidatus Segetimicrobium</taxon>
    </lineage>
</organism>
<sequence length="280" mass="31339">MPPGESTHTRSAATVVVSTDRPEWRMRAVDQHLVSFLDPTSYEADQYRALRLVIEQIHSHRKTIAVTSAVAGDGKTTTALNLAGALAHAPDTRILVADFDLRTPSVGARLGLTAQSPGLVDLILDQDLVPDDVVQWHPQFRLAVLPAGRPLAVTYELLKSPRLAAILQDARRQYDYVVLDTPPLVPVPDSRLIADHVDGFVMVVAAHRTPRLLFQDALKLVDPAKLIGLVFNGDDRPRSRYYYGYYYGYGRRQARESRMADKIRRFLSRRRGPRSGRSHD</sequence>
<dbReference type="GO" id="GO:0005886">
    <property type="term" value="C:plasma membrane"/>
    <property type="evidence" value="ECO:0007669"/>
    <property type="project" value="TreeGrafter"/>
</dbReference>
<dbReference type="CDD" id="cd05387">
    <property type="entry name" value="BY-kinase"/>
    <property type="match status" value="1"/>
</dbReference>
<proteinExistence type="inferred from homology"/>
<reference evidence="10 11" key="1">
    <citation type="journal article" date="2019" name="Nat. Microbiol.">
        <title>Mediterranean grassland soil C-N compound turnover is dependent on rainfall and depth, and is mediated by genomically divergent microorganisms.</title>
        <authorList>
            <person name="Diamond S."/>
            <person name="Andeer P.F."/>
            <person name="Li Z."/>
            <person name="Crits-Christoph A."/>
            <person name="Burstein D."/>
            <person name="Anantharaman K."/>
            <person name="Lane K.R."/>
            <person name="Thomas B.C."/>
            <person name="Pan C."/>
            <person name="Northen T.R."/>
            <person name="Banfield J.F."/>
        </authorList>
    </citation>
    <scope>NUCLEOTIDE SEQUENCE [LARGE SCALE GENOMIC DNA]</scope>
    <source>
        <strain evidence="10">NP_8</strain>
    </source>
</reference>
<name>A0A537IRS4_9BACT</name>
<dbReference type="PANTHER" id="PTHR32309:SF13">
    <property type="entry name" value="FERRIC ENTEROBACTIN TRANSPORT PROTEIN FEPE"/>
    <property type="match status" value="1"/>
</dbReference>
<dbReference type="AlphaFoldDB" id="A0A537IRS4"/>
<protein>
    <recommendedName>
        <fullName evidence="2">non-specific protein-tyrosine kinase</fullName>
        <ecNumber evidence="2">2.7.10.2</ecNumber>
    </recommendedName>
</protein>
<comment type="catalytic activity">
    <reaction evidence="8">
        <text>L-tyrosyl-[protein] + ATP = O-phospho-L-tyrosyl-[protein] + ADP + H(+)</text>
        <dbReference type="Rhea" id="RHEA:10596"/>
        <dbReference type="Rhea" id="RHEA-COMP:10136"/>
        <dbReference type="Rhea" id="RHEA-COMP:20101"/>
        <dbReference type="ChEBI" id="CHEBI:15378"/>
        <dbReference type="ChEBI" id="CHEBI:30616"/>
        <dbReference type="ChEBI" id="CHEBI:46858"/>
        <dbReference type="ChEBI" id="CHEBI:61978"/>
        <dbReference type="ChEBI" id="CHEBI:456216"/>
        <dbReference type="EC" id="2.7.10.2"/>
    </reaction>
</comment>
<dbReference type="PANTHER" id="PTHR32309">
    <property type="entry name" value="TYROSINE-PROTEIN KINASE"/>
    <property type="match status" value="1"/>
</dbReference>
<dbReference type="InterPro" id="IPR050445">
    <property type="entry name" value="Bact_polysacc_biosynth/exp"/>
</dbReference>
<dbReference type="EMBL" id="VBAP01000060">
    <property type="protein sequence ID" value="TMI73967.1"/>
    <property type="molecule type" value="Genomic_DNA"/>
</dbReference>
<keyword evidence="6" id="KW-0067">ATP-binding</keyword>
<evidence type="ECO:0000256" key="7">
    <source>
        <dbReference type="ARBA" id="ARBA00023137"/>
    </source>
</evidence>
<keyword evidence="3" id="KW-0808">Transferase</keyword>
<evidence type="ECO:0000256" key="1">
    <source>
        <dbReference type="ARBA" id="ARBA00007316"/>
    </source>
</evidence>
<dbReference type="GO" id="GO:0004713">
    <property type="term" value="F:protein tyrosine kinase activity"/>
    <property type="evidence" value="ECO:0007669"/>
    <property type="project" value="TreeGrafter"/>
</dbReference>
<accession>A0A537IRS4</accession>